<sequence>MVLGWLSELGWASRAALTTAHLFEVRVCGLIEGPAIALDQQHATDPRDLAVARLCRRGHDRGIADFLFAPEQGGSRS</sequence>
<name>A0ABY2BH41_9ACTN</name>
<protein>
    <submittedName>
        <fullName evidence="1">Uncharacterized protein</fullName>
    </submittedName>
</protein>
<reference evidence="1 2" key="1">
    <citation type="journal article" date="2015" name="Stand. Genomic Sci.">
        <title>Genomic Encyclopedia of Bacterial and Archaeal Type Strains, Phase III: the genomes of soil and plant-associated and newly described type strains.</title>
        <authorList>
            <person name="Whitman W.B."/>
            <person name="Woyke T."/>
            <person name="Klenk H.P."/>
            <person name="Zhou Y."/>
            <person name="Lilburn T.G."/>
            <person name="Beck B.J."/>
            <person name="De Vos P."/>
            <person name="Vandamme P."/>
            <person name="Eisen J.A."/>
            <person name="Garrity G."/>
            <person name="Hugenholtz P."/>
            <person name="Kyrpides N.C."/>
        </authorList>
    </citation>
    <scope>NUCLEOTIDE SEQUENCE [LARGE SCALE GENOMIC DNA]</scope>
    <source>
        <strain evidence="1 2">VKM Ac-2538</strain>
    </source>
</reference>
<accession>A0ABY2BH41</accession>
<gene>
    <name evidence="1" type="ORF">EV644_112109</name>
</gene>
<evidence type="ECO:0000313" key="1">
    <source>
        <dbReference type="EMBL" id="TCO18361.1"/>
    </source>
</evidence>
<dbReference type="Proteomes" id="UP000295818">
    <property type="component" value="Unassembled WGS sequence"/>
</dbReference>
<evidence type="ECO:0000313" key="2">
    <source>
        <dbReference type="Proteomes" id="UP000295818"/>
    </source>
</evidence>
<proteinExistence type="predicted"/>
<dbReference type="EMBL" id="SLWM01000012">
    <property type="protein sequence ID" value="TCO18361.1"/>
    <property type="molecule type" value="Genomic_DNA"/>
</dbReference>
<organism evidence="1 2">
    <name type="scientific">Kribbella orskensis</name>
    <dbReference type="NCBI Taxonomy" id="2512216"/>
    <lineage>
        <taxon>Bacteria</taxon>
        <taxon>Bacillati</taxon>
        <taxon>Actinomycetota</taxon>
        <taxon>Actinomycetes</taxon>
        <taxon>Propionibacteriales</taxon>
        <taxon>Kribbellaceae</taxon>
        <taxon>Kribbella</taxon>
    </lineage>
</organism>
<comment type="caution">
    <text evidence="1">The sequence shown here is derived from an EMBL/GenBank/DDBJ whole genome shotgun (WGS) entry which is preliminary data.</text>
</comment>
<keyword evidence="2" id="KW-1185">Reference proteome</keyword>